<evidence type="ECO:0000313" key="2">
    <source>
        <dbReference type="EMBL" id="CAK0889441.1"/>
    </source>
</evidence>
<protein>
    <submittedName>
        <fullName evidence="2">Uncharacterized protein</fullName>
    </submittedName>
</protein>
<evidence type="ECO:0000313" key="3">
    <source>
        <dbReference type="Proteomes" id="UP001189429"/>
    </source>
</evidence>
<feature type="region of interest" description="Disordered" evidence="1">
    <location>
        <begin position="1"/>
        <end position="32"/>
    </location>
</feature>
<feature type="compositionally biased region" description="Basic and acidic residues" evidence="1">
    <location>
        <begin position="122"/>
        <end position="133"/>
    </location>
</feature>
<reference evidence="2" key="1">
    <citation type="submission" date="2023-10" db="EMBL/GenBank/DDBJ databases">
        <authorList>
            <person name="Chen Y."/>
            <person name="Shah S."/>
            <person name="Dougan E. K."/>
            <person name="Thang M."/>
            <person name="Chan C."/>
        </authorList>
    </citation>
    <scope>NUCLEOTIDE SEQUENCE [LARGE SCALE GENOMIC DNA]</scope>
</reference>
<sequence length="142" mass="15092">MNRRAGATTAEDTEEERGASAAEQRQQSPTDLCEMMTDGASAFASLRGWSLPFAPPGAASPSHALPSGRPALCERQHCIRKRQQVRGWAPPPLSACTAARRRPLAACRAAPGSVAAVLPSHGKSDRQAAEKRVQPLSRRGRG</sequence>
<name>A0ABN9WTH3_9DINO</name>
<comment type="caution">
    <text evidence="2">The sequence shown here is derived from an EMBL/GenBank/DDBJ whole genome shotgun (WGS) entry which is preliminary data.</text>
</comment>
<accession>A0ABN9WTH3</accession>
<gene>
    <name evidence="2" type="ORF">PCOR1329_LOCUS69964</name>
</gene>
<dbReference type="EMBL" id="CAUYUJ010019211">
    <property type="protein sequence ID" value="CAK0889441.1"/>
    <property type="molecule type" value="Genomic_DNA"/>
</dbReference>
<organism evidence="2 3">
    <name type="scientific">Prorocentrum cordatum</name>
    <dbReference type="NCBI Taxonomy" id="2364126"/>
    <lineage>
        <taxon>Eukaryota</taxon>
        <taxon>Sar</taxon>
        <taxon>Alveolata</taxon>
        <taxon>Dinophyceae</taxon>
        <taxon>Prorocentrales</taxon>
        <taxon>Prorocentraceae</taxon>
        <taxon>Prorocentrum</taxon>
    </lineage>
</organism>
<feature type="compositionally biased region" description="Low complexity" evidence="1">
    <location>
        <begin position="1"/>
        <end position="10"/>
    </location>
</feature>
<proteinExistence type="predicted"/>
<dbReference type="Proteomes" id="UP001189429">
    <property type="component" value="Unassembled WGS sequence"/>
</dbReference>
<feature type="region of interest" description="Disordered" evidence="1">
    <location>
        <begin position="113"/>
        <end position="142"/>
    </location>
</feature>
<evidence type="ECO:0000256" key="1">
    <source>
        <dbReference type="SAM" id="MobiDB-lite"/>
    </source>
</evidence>
<keyword evidence="3" id="KW-1185">Reference proteome</keyword>